<keyword evidence="2 3" id="KW-0808">Transferase</keyword>
<dbReference type="InterPro" id="IPR045573">
    <property type="entry name" value="Fut8_N_cat"/>
</dbReference>
<gene>
    <name evidence="5" type="ORF">MENT_LOCUS61945</name>
</gene>
<keyword evidence="1 3" id="KW-0328">Glycosyltransferase</keyword>
<dbReference type="GO" id="GO:0046921">
    <property type="term" value="F:alpha-(1-&gt;6)-fucosyltransferase activity"/>
    <property type="evidence" value="ECO:0007669"/>
    <property type="project" value="TreeGrafter"/>
</dbReference>
<dbReference type="PANTHER" id="PTHR13132:SF29">
    <property type="entry name" value="ALPHA-(1,6)-FUCOSYLTRANSFERASE"/>
    <property type="match status" value="1"/>
</dbReference>
<sequence length="125" mass="14471">MLFVASDTAVVKDVVNEVKNKLGNKYEIYHAKIFNKTQYFSKESFIEIMAVYRILAKCQFLVCTLSSHTCLMTYELMHALQGDASEKLHSLDYLYSQFYLQNEKDSSMEVTMEATTEYKPKHGIT</sequence>
<comment type="caution">
    <text evidence="5">The sequence shown here is derived from an EMBL/GenBank/DDBJ whole genome shotgun (WGS) entry which is preliminary data.</text>
</comment>
<dbReference type="GO" id="GO:0006487">
    <property type="term" value="P:protein N-linked glycosylation"/>
    <property type="evidence" value="ECO:0007669"/>
    <property type="project" value="TreeGrafter"/>
</dbReference>
<dbReference type="Proteomes" id="UP000580250">
    <property type="component" value="Unassembled WGS sequence"/>
</dbReference>
<evidence type="ECO:0000313" key="5">
    <source>
        <dbReference type="EMBL" id="CAD2207961.1"/>
    </source>
</evidence>
<name>A0A6V7Y8X5_MELEN</name>
<organism evidence="5 6">
    <name type="scientific">Meloidogyne enterolobii</name>
    <name type="common">Root-knot nematode worm</name>
    <name type="synonym">Meloidogyne mayaguensis</name>
    <dbReference type="NCBI Taxonomy" id="390850"/>
    <lineage>
        <taxon>Eukaryota</taxon>
        <taxon>Metazoa</taxon>
        <taxon>Ecdysozoa</taxon>
        <taxon>Nematoda</taxon>
        <taxon>Chromadorea</taxon>
        <taxon>Rhabditida</taxon>
        <taxon>Tylenchina</taxon>
        <taxon>Tylenchomorpha</taxon>
        <taxon>Tylenchoidea</taxon>
        <taxon>Meloidogynidae</taxon>
        <taxon>Meloidogyninae</taxon>
        <taxon>Meloidogyne</taxon>
    </lineage>
</organism>
<accession>A0A6V7Y8X5</accession>
<protein>
    <recommendedName>
        <fullName evidence="4">GT23 domain-containing protein</fullName>
    </recommendedName>
</protein>
<comment type="caution">
    <text evidence="3">Lacks conserved residue(s) required for the propagation of feature annotation.</text>
</comment>
<dbReference type="AlphaFoldDB" id="A0A6V7Y8X5"/>
<dbReference type="Gene3D" id="3.40.50.11350">
    <property type="match status" value="1"/>
</dbReference>
<dbReference type="PANTHER" id="PTHR13132">
    <property type="entry name" value="ALPHA- 1,6 -FUCOSYLTRANSFERASE"/>
    <property type="match status" value="1"/>
</dbReference>
<evidence type="ECO:0000256" key="3">
    <source>
        <dbReference type="PROSITE-ProRule" id="PRU00992"/>
    </source>
</evidence>
<evidence type="ECO:0000256" key="1">
    <source>
        <dbReference type="ARBA" id="ARBA00022676"/>
    </source>
</evidence>
<dbReference type="EMBL" id="CAJEWN010003546">
    <property type="protein sequence ID" value="CAD2207961.1"/>
    <property type="molecule type" value="Genomic_DNA"/>
</dbReference>
<dbReference type="Pfam" id="PF19745">
    <property type="entry name" value="FUT8_N_cat"/>
    <property type="match status" value="1"/>
</dbReference>
<comment type="similarity">
    <text evidence="3">Belongs to the glycosyltransferase 23 family.</text>
</comment>
<evidence type="ECO:0000256" key="2">
    <source>
        <dbReference type="ARBA" id="ARBA00022679"/>
    </source>
</evidence>
<dbReference type="InterPro" id="IPR027350">
    <property type="entry name" value="GT23_dom"/>
</dbReference>
<proteinExistence type="inferred from homology"/>
<evidence type="ECO:0000313" key="6">
    <source>
        <dbReference type="Proteomes" id="UP000580250"/>
    </source>
</evidence>
<reference evidence="5 6" key="1">
    <citation type="submission" date="2020-08" db="EMBL/GenBank/DDBJ databases">
        <authorList>
            <person name="Koutsovoulos G."/>
            <person name="Danchin GJ E."/>
        </authorList>
    </citation>
    <scope>NUCLEOTIDE SEQUENCE [LARGE SCALE GENOMIC DNA]</scope>
</reference>
<evidence type="ECO:0000259" key="4">
    <source>
        <dbReference type="PROSITE" id="PS51659"/>
    </source>
</evidence>
<dbReference type="PROSITE" id="PS51659">
    <property type="entry name" value="GT23"/>
    <property type="match status" value="1"/>
</dbReference>
<feature type="domain" description="GT23" evidence="4">
    <location>
        <begin position="1"/>
        <end position="91"/>
    </location>
</feature>